<sequence length="165" mass="18617">MQKIKKIGFNISFIFYLLALIVILFLGSLRGNVYTDLTLYEYIKSSSNFIPFKTITSYVSAIFDGTMNMNIPIKNLVGNLLLFLPMGIYLPYFIRSLNRVSMFTVSMIVLLLTIELIQLLTRRGSFDIDDLILNMIGAFIGYSLSSTGIIGESLKRTQHAFSAKS</sequence>
<keyword evidence="1" id="KW-0812">Transmembrane</keyword>
<dbReference type="AlphaFoldDB" id="A0A3A1QXS4"/>
<dbReference type="Pfam" id="PF04892">
    <property type="entry name" value="VanZ"/>
    <property type="match status" value="1"/>
</dbReference>
<keyword evidence="4" id="KW-1185">Reference proteome</keyword>
<organism evidence="3 4">
    <name type="scientific">Bacillus salacetis</name>
    <dbReference type="NCBI Taxonomy" id="2315464"/>
    <lineage>
        <taxon>Bacteria</taxon>
        <taxon>Bacillati</taxon>
        <taxon>Bacillota</taxon>
        <taxon>Bacilli</taxon>
        <taxon>Bacillales</taxon>
        <taxon>Bacillaceae</taxon>
        <taxon>Bacillus</taxon>
    </lineage>
</organism>
<dbReference type="InterPro" id="IPR006976">
    <property type="entry name" value="VanZ-like"/>
</dbReference>
<evidence type="ECO:0000259" key="2">
    <source>
        <dbReference type="Pfam" id="PF04892"/>
    </source>
</evidence>
<dbReference type="RefSeq" id="WP_119548434.1">
    <property type="nucleotide sequence ID" value="NZ_QXIR01000025.1"/>
</dbReference>
<feature type="transmembrane region" description="Helical" evidence="1">
    <location>
        <begin position="7"/>
        <end position="29"/>
    </location>
</feature>
<dbReference type="OrthoDB" id="4822551at2"/>
<name>A0A3A1QXS4_9BACI</name>
<dbReference type="Proteomes" id="UP000265801">
    <property type="component" value="Unassembled WGS sequence"/>
</dbReference>
<evidence type="ECO:0000313" key="4">
    <source>
        <dbReference type="Proteomes" id="UP000265801"/>
    </source>
</evidence>
<feature type="transmembrane region" description="Helical" evidence="1">
    <location>
        <begin position="76"/>
        <end position="94"/>
    </location>
</feature>
<gene>
    <name evidence="3" type="ORF">D3H55_16585</name>
</gene>
<feature type="domain" description="VanZ-like" evidence="2">
    <location>
        <begin position="13"/>
        <end position="145"/>
    </location>
</feature>
<dbReference type="EMBL" id="QXIR01000025">
    <property type="protein sequence ID" value="RIW30740.1"/>
    <property type="molecule type" value="Genomic_DNA"/>
</dbReference>
<protein>
    <submittedName>
        <fullName evidence="3">VanZ family protein</fullName>
    </submittedName>
</protein>
<evidence type="ECO:0000313" key="3">
    <source>
        <dbReference type="EMBL" id="RIW30740.1"/>
    </source>
</evidence>
<comment type="caution">
    <text evidence="3">The sequence shown here is derived from an EMBL/GenBank/DDBJ whole genome shotgun (WGS) entry which is preliminary data.</text>
</comment>
<dbReference type="PANTHER" id="PTHR36834:SF1">
    <property type="entry name" value="INTEGRAL MEMBRANE PROTEIN"/>
    <property type="match status" value="1"/>
</dbReference>
<accession>A0A3A1QXS4</accession>
<feature type="transmembrane region" description="Helical" evidence="1">
    <location>
        <begin position="100"/>
        <end position="119"/>
    </location>
</feature>
<feature type="transmembrane region" description="Helical" evidence="1">
    <location>
        <begin position="131"/>
        <end position="151"/>
    </location>
</feature>
<dbReference type="PANTHER" id="PTHR36834">
    <property type="entry name" value="MEMBRANE PROTEIN-RELATED"/>
    <property type="match status" value="1"/>
</dbReference>
<proteinExistence type="predicted"/>
<dbReference type="InterPro" id="IPR053150">
    <property type="entry name" value="Teicoplanin_resist-assoc"/>
</dbReference>
<keyword evidence="1" id="KW-1133">Transmembrane helix</keyword>
<evidence type="ECO:0000256" key="1">
    <source>
        <dbReference type="SAM" id="Phobius"/>
    </source>
</evidence>
<keyword evidence="1" id="KW-0472">Membrane</keyword>
<reference evidence="3 4" key="1">
    <citation type="submission" date="2018-09" db="EMBL/GenBank/DDBJ databases">
        <title>Bacillus saliacetes sp. nov., isolated from Thai shrimp paste (Ka-pi).</title>
        <authorList>
            <person name="Daroonpunt R."/>
            <person name="Tanasupawat S."/>
            <person name="Yiamsombut S."/>
        </authorList>
    </citation>
    <scope>NUCLEOTIDE SEQUENCE [LARGE SCALE GENOMIC DNA]</scope>
    <source>
        <strain evidence="3 4">SKP7-4</strain>
    </source>
</reference>